<proteinExistence type="predicted"/>
<comment type="caution">
    <text evidence="1">The sequence shown here is derived from an EMBL/GenBank/DDBJ whole genome shotgun (WGS) entry which is preliminary data.</text>
</comment>
<organism evidence="1 2">
    <name type="scientific">Actinomyces johnsonii F0542</name>
    <dbReference type="NCBI Taxonomy" id="1321818"/>
    <lineage>
        <taxon>Bacteria</taxon>
        <taxon>Bacillati</taxon>
        <taxon>Actinomycetota</taxon>
        <taxon>Actinomycetes</taxon>
        <taxon>Actinomycetales</taxon>
        <taxon>Actinomycetaceae</taxon>
        <taxon>Actinomyces</taxon>
    </lineage>
</organism>
<name>U1QA27_9ACTO</name>
<keyword evidence="2" id="KW-1185">Reference proteome</keyword>
<protein>
    <submittedName>
        <fullName evidence="1">Uncharacterized protein</fullName>
    </submittedName>
</protein>
<evidence type="ECO:0000313" key="1">
    <source>
        <dbReference type="EMBL" id="ERH24650.1"/>
    </source>
</evidence>
<dbReference type="AlphaFoldDB" id="U1QA27"/>
<gene>
    <name evidence="1" type="ORF">HMPREF1979_01153</name>
</gene>
<accession>U1QA27</accession>
<evidence type="ECO:0000313" key="2">
    <source>
        <dbReference type="Proteomes" id="UP000016536"/>
    </source>
</evidence>
<sequence length="255" mass="29100">MTEQVEREQVVQNLAKQIDQVKHFSLRGIEEICHDASIGLLGPQDAIADEFVDDSLYRLLSNNELLAAFANAGFTPPGTVEARKELLSVFIDAMQRLDVLPHATQRDVQECIAATSRAKLEHIQYETQIAIARTVAPTDVEIARIDAETRLTNTRANAALAEADARKRINDASDLHSEQIARESQFAQRDELNLRKAQEESRNAEFAFSIQQANNRLEEEDELRKQRIKERRVARERFWEKVLPLTLLEMRNGLR</sequence>
<dbReference type="EMBL" id="AWSE01000053">
    <property type="protein sequence ID" value="ERH24650.1"/>
    <property type="molecule type" value="Genomic_DNA"/>
</dbReference>
<dbReference type="HOGENOM" id="CLU_1088330_0_0_11"/>
<dbReference type="RefSeq" id="WP_021610497.1">
    <property type="nucleotide sequence ID" value="NZ_KE952096.1"/>
</dbReference>
<reference evidence="1 2" key="1">
    <citation type="submission" date="2013-08" db="EMBL/GenBank/DDBJ databases">
        <authorList>
            <person name="Weinstock G."/>
            <person name="Sodergren E."/>
            <person name="Wylie T."/>
            <person name="Fulton L."/>
            <person name="Fulton R."/>
            <person name="Fronick C."/>
            <person name="O'Laughlin M."/>
            <person name="Godfrey J."/>
            <person name="Miner T."/>
            <person name="Herter B."/>
            <person name="Appelbaum E."/>
            <person name="Cordes M."/>
            <person name="Lek S."/>
            <person name="Wollam A."/>
            <person name="Pepin K.H."/>
            <person name="Palsikar V.B."/>
            <person name="Mitreva M."/>
            <person name="Wilson R.K."/>
        </authorList>
    </citation>
    <scope>NUCLEOTIDE SEQUENCE [LARGE SCALE GENOMIC DNA]</scope>
    <source>
        <strain evidence="1 2">F0542</strain>
    </source>
</reference>
<dbReference type="Proteomes" id="UP000016536">
    <property type="component" value="Unassembled WGS sequence"/>
</dbReference>